<comment type="caution">
    <text evidence="3">The sequence shown here is derived from an EMBL/GenBank/DDBJ whole genome shotgun (WGS) entry which is preliminary data.</text>
</comment>
<accession>A0A9P5U8L8</accession>
<organism evidence="3 4">
    <name type="scientific">Rhodocollybia butyracea</name>
    <dbReference type="NCBI Taxonomy" id="206335"/>
    <lineage>
        <taxon>Eukaryota</taxon>
        <taxon>Fungi</taxon>
        <taxon>Dikarya</taxon>
        <taxon>Basidiomycota</taxon>
        <taxon>Agaricomycotina</taxon>
        <taxon>Agaricomycetes</taxon>
        <taxon>Agaricomycetidae</taxon>
        <taxon>Agaricales</taxon>
        <taxon>Marasmiineae</taxon>
        <taxon>Omphalotaceae</taxon>
        <taxon>Rhodocollybia</taxon>
    </lineage>
</organism>
<dbReference type="AlphaFoldDB" id="A0A9P5U8L8"/>
<feature type="transmembrane region" description="Helical" evidence="2">
    <location>
        <begin position="12"/>
        <end position="35"/>
    </location>
</feature>
<dbReference type="OrthoDB" id="3226582at2759"/>
<keyword evidence="4" id="KW-1185">Reference proteome</keyword>
<keyword evidence="2" id="KW-1133">Transmembrane helix</keyword>
<keyword evidence="2" id="KW-0812">Transmembrane</keyword>
<feature type="compositionally biased region" description="Basic and acidic residues" evidence="1">
    <location>
        <begin position="327"/>
        <end position="350"/>
    </location>
</feature>
<feature type="transmembrane region" description="Helical" evidence="2">
    <location>
        <begin position="156"/>
        <end position="179"/>
    </location>
</feature>
<evidence type="ECO:0000256" key="2">
    <source>
        <dbReference type="SAM" id="Phobius"/>
    </source>
</evidence>
<keyword evidence="2" id="KW-0472">Membrane</keyword>
<name>A0A9P5U8L8_9AGAR</name>
<evidence type="ECO:0000313" key="3">
    <source>
        <dbReference type="EMBL" id="KAF9070141.1"/>
    </source>
</evidence>
<feature type="transmembrane region" description="Helical" evidence="2">
    <location>
        <begin position="86"/>
        <end position="109"/>
    </location>
</feature>
<sequence>MVILYRRKRACYKAHMAAMLLLILASTASVIVQWVNQARARSDPNGDAYVLVKDYTVLGIYIFSDVIADALLIYRCYIIWNRDRRVVFLPVLGFVANIVMGILAITFNANFVLEFWILTFVENIALSSLTAGKIWYINNEAGEVLGSSVKTRYNMIAAIILESGIVYSAMVLATSITSMAPVHNLIYASCLLASLTQIVGIAPSLIVIRVALGVDTHDVVSSIAIMASSHTATHSNDSASGDNGSEALLDMSALITPRMREVADLEEGHGQLARAPNSLKVSHGHSSRSRSSKYALLTNEDESENETIRDESPSPGLTPNAQQVEFGGREAMEYPGLKDEDNTRVLDERTSGTVENGQ</sequence>
<dbReference type="EMBL" id="JADNRY010000044">
    <property type="protein sequence ID" value="KAF9070141.1"/>
    <property type="molecule type" value="Genomic_DNA"/>
</dbReference>
<gene>
    <name evidence="3" type="ORF">BDP27DRAFT_1324367</name>
</gene>
<protein>
    <submittedName>
        <fullName evidence="3">Uncharacterized protein</fullName>
    </submittedName>
</protein>
<feature type="region of interest" description="Disordered" evidence="1">
    <location>
        <begin position="273"/>
        <end position="358"/>
    </location>
</feature>
<proteinExistence type="predicted"/>
<dbReference type="Proteomes" id="UP000772434">
    <property type="component" value="Unassembled WGS sequence"/>
</dbReference>
<evidence type="ECO:0000256" key="1">
    <source>
        <dbReference type="SAM" id="MobiDB-lite"/>
    </source>
</evidence>
<evidence type="ECO:0000313" key="4">
    <source>
        <dbReference type="Proteomes" id="UP000772434"/>
    </source>
</evidence>
<feature type="transmembrane region" description="Helical" evidence="2">
    <location>
        <begin position="55"/>
        <end position="74"/>
    </location>
</feature>
<feature type="transmembrane region" description="Helical" evidence="2">
    <location>
        <begin position="115"/>
        <end position="136"/>
    </location>
</feature>
<reference evidence="3" key="1">
    <citation type="submission" date="2020-11" db="EMBL/GenBank/DDBJ databases">
        <authorList>
            <consortium name="DOE Joint Genome Institute"/>
            <person name="Ahrendt S."/>
            <person name="Riley R."/>
            <person name="Andreopoulos W."/>
            <person name="Labutti K."/>
            <person name="Pangilinan J."/>
            <person name="Ruiz-Duenas F.J."/>
            <person name="Barrasa J.M."/>
            <person name="Sanchez-Garcia M."/>
            <person name="Camarero S."/>
            <person name="Miyauchi S."/>
            <person name="Serrano A."/>
            <person name="Linde D."/>
            <person name="Babiker R."/>
            <person name="Drula E."/>
            <person name="Ayuso-Fernandez I."/>
            <person name="Pacheco R."/>
            <person name="Padilla G."/>
            <person name="Ferreira P."/>
            <person name="Barriuso J."/>
            <person name="Kellner H."/>
            <person name="Castanera R."/>
            <person name="Alfaro M."/>
            <person name="Ramirez L."/>
            <person name="Pisabarro A.G."/>
            <person name="Kuo A."/>
            <person name="Tritt A."/>
            <person name="Lipzen A."/>
            <person name="He G."/>
            <person name="Yan M."/>
            <person name="Ng V."/>
            <person name="Cullen D."/>
            <person name="Martin F."/>
            <person name="Rosso M.-N."/>
            <person name="Henrissat B."/>
            <person name="Hibbett D."/>
            <person name="Martinez A.T."/>
            <person name="Grigoriev I.V."/>
        </authorList>
    </citation>
    <scope>NUCLEOTIDE SEQUENCE</scope>
    <source>
        <strain evidence="3">AH 40177</strain>
    </source>
</reference>
<feature type="compositionally biased region" description="Basic residues" evidence="1">
    <location>
        <begin position="282"/>
        <end position="291"/>
    </location>
</feature>
<feature type="transmembrane region" description="Helical" evidence="2">
    <location>
        <begin position="185"/>
        <end position="208"/>
    </location>
</feature>